<organism evidence="2 3">
    <name type="scientific">Rubus argutus</name>
    <name type="common">Southern blackberry</name>
    <dbReference type="NCBI Taxonomy" id="59490"/>
    <lineage>
        <taxon>Eukaryota</taxon>
        <taxon>Viridiplantae</taxon>
        <taxon>Streptophyta</taxon>
        <taxon>Embryophyta</taxon>
        <taxon>Tracheophyta</taxon>
        <taxon>Spermatophyta</taxon>
        <taxon>Magnoliopsida</taxon>
        <taxon>eudicotyledons</taxon>
        <taxon>Gunneridae</taxon>
        <taxon>Pentapetalae</taxon>
        <taxon>rosids</taxon>
        <taxon>fabids</taxon>
        <taxon>Rosales</taxon>
        <taxon>Rosaceae</taxon>
        <taxon>Rosoideae</taxon>
        <taxon>Rosoideae incertae sedis</taxon>
        <taxon>Rubus</taxon>
    </lineage>
</organism>
<evidence type="ECO:0000313" key="3">
    <source>
        <dbReference type="Proteomes" id="UP001457282"/>
    </source>
</evidence>
<dbReference type="SUPFAM" id="SSF54001">
    <property type="entry name" value="Cysteine proteinases"/>
    <property type="match status" value="1"/>
</dbReference>
<comment type="caution">
    <text evidence="2">The sequence shown here is derived from an EMBL/GenBank/DDBJ whole genome shotgun (WGS) entry which is preliminary data.</text>
</comment>
<dbReference type="InterPro" id="IPR000668">
    <property type="entry name" value="Peptidase_C1A_C"/>
</dbReference>
<keyword evidence="3" id="KW-1185">Reference proteome</keyword>
<feature type="domain" description="Peptidase C1A papain C-terminal" evidence="1">
    <location>
        <begin position="71"/>
        <end position="113"/>
    </location>
</feature>
<protein>
    <recommendedName>
        <fullName evidence="1">Peptidase C1A papain C-terminal domain-containing protein</fullName>
    </recommendedName>
</protein>
<proteinExistence type="predicted"/>
<dbReference type="GO" id="GO:0008234">
    <property type="term" value="F:cysteine-type peptidase activity"/>
    <property type="evidence" value="ECO:0007669"/>
    <property type="project" value="InterPro"/>
</dbReference>
<dbReference type="GO" id="GO:0006508">
    <property type="term" value="P:proteolysis"/>
    <property type="evidence" value="ECO:0007669"/>
    <property type="project" value="InterPro"/>
</dbReference>
<dbReference type="Pfam" id="PF00112">
    <property type="entry name" value="Peptidase_C1"/>
    <property type="match status" value="1"/>
</dbReference>
<evidence type="ECO:0000313" key="2">
    <source>
        <dbReference type="EMBL" id="KAK9931817.1"/>
    </source>
</evidence>
<accession>A0AAW1X7X1</accession>
<dbReference type="EMBL" id="JBEDUW010000004">
    <property type="protein sequence ID" value="KAK9931817.1"/>
    <property type="molecule type" value="Genomic_DNA"/>
</dbReference>
<dbReference type="Gene3D" id="3.90.70.10">
    <property type="entry name" value="Cysteine proteinases"/>
    <property type="match status" value="1"/>
</dbReference>
<gene>
    <name evidence="2" type="ORF">M0R45_019078</name>
</gene>
<reference evidence="2 3" key="1">
    <citation type="journal article" date="2023" name="G3 (Bethesda)">
        <title>A chromosome-length genome assembly and annotation of blackberry (Rubus argutus, cv. 'Hillquist').</title>
        <authorList>
            <person name="Bruna T."/>
            <person name="Aryal R."/>
            <person name="Dudchenko O."/>
            <person name="Sargent D.J."/>
            <person name="Mead D."/>
            <person name="Buti M."/>
            <person name="Cavallini A."/>
            <person name="Hytonen T."/>
            <person name="Andres J."/>
            <person name="Pham M."/>
            <person name="Weisz D."/>
            <person name="Mascagni F."/>
            <person name="Usai G."/>
            <person name="Natali L."/>
            <person name="Bassil N."/>
            <person name="Fernandez G.E."/>
            <person name="Lomsadze A."/>
            <person name="Armour M."/>
            <person name="Olukolu B."/>
            <person name="Poorten T."/>
            <person name="Britton C."/>
            <person name="Davik J."/>
            <person name="Ashrafi H."/>
            <person name="Aiden E.L."/>
            <person name="Borodovsky M."/>
            <person name="Worthington M."/>
        </authorList>
    </citation>
    <scope>NUCLEOTIDE SEQUENCE [LARGE SCALE GENOMIC DNA]</scope>
    <source>
        <strain evidence="2">PI 553951</strain>
    </source>
</reference>
<dbReference type="AlphaFoldDB" id="A0AAW1X7X1"/>
<evidence type="ECO:0000259" key="1">
    <source>
        <dbReference type="Pfam" id="PF00112"/>
    </source>
</evidence>
<sequence>MELLAFGEEGIWGPVNSVIMEGNWELPTSPQLLCRRPTAMLTDVVPPVTKNWRGRRDSHLSSRPRSLWILLDIQQLVDCAGAFNNFGCHCGLPSQAFEYIKYNGGLDTEQVYP</sequence>
<dbReference type="Proteomes" id="UP001457282">
    <property type="component" value="Unassembled WGS sequence"/>
</dbReference>
<dbReference type="InterPro" id="IPR038765">
    <property type="entry name" value="Papain-like_cys_pep_sf"/>
</dbReference>
<name>A0AAW1X7X1_RUBAR</name>